<evidence type="ECO:0000313" key="3">
    <source>
        <dbReference type="Proteomes" id="UP000799302"/>
    </source>
</evidence>
<name>A0A6A6U1U7_9PEZI</name>
<dbReference type="InterPro" id="IPR038291">
    <property type="entry name" value="SAP30_C_sf"/>
</dbReference>
<gene>
    <name evidence="2" type="ORF">BT63DRAFT_428533</name>
</gene>
<reference evidence="2" key="1">
    <citation type="journal article" date="2020" name="Stud. Mycol.">
        <title>101 Dothideomycetes genomes: a test case for predicting lifestyles and emergence of pathogens.</title>
        <authorList>
            <person name="Haridas S."/>
            <person name="Albert R."/>
            <person name="Binder M."/>
            <person name="Bloem J."/>
            <person name="Labutti K."/>
            <person name="Salamov A."/>
            <person name="Andreopoulos B."/>
            <person name="Baker S."/>
            <person name="Barry K."/>
            <person name="Bills G."/>
            <person name="Bluhm B."/>
            <person name="Cannon C."/>
            <person name="Castanera R."/>
            <person name="Culley D."/>
            <person name="Daum C."/>
            <person name="Ezra D."/>
            <person name="Gonzalez J."/>
            <person name="Henrissat B."/>
            <person name="Kuo A."/>
            <person name="Liang C."/>
            <person name="Lipzen A."/>
            <person name="Lutzoni F."/>
            <person name="Magnuson J."/>
            <person name="Mondo S."/>
            <person name="Nolan M."/>
            <person name="Ohm R."/>
            <person name="Pangilinan J."/>
            <person name="Park H.-J."/>
            <person name="Ramirez L."/>
            <person name="Alfaro M."/>
            <person name="Sun H."/>
            <person name="Tritt A."/>
            <person name="Yoshinaga Y."/>
            <person name="Zwiers L.-H."/>
            <person name="Turgeon B."/>
            <person name="Goodwin S."/>
            <person name="Spatafora J."/>
            <person name="Crous P."/>
            <person name="Grigoriev I."/>
        </authorList>
    </citation>
    <scope>NUCLEOTIDE SEQUENCE</scope>
    <source>
        <strain evidence="2">CBS 115976</strain>
    </source>
</reference>
<feature type="compositionally biased region" description="Polar residues" evidence="1">
    <location>
        <begin position="15"/>
        <end position="32"/>
    </location>
</feature>
<sequence length="161" mass="17857">MAKTTRDDQPAPKKPTTSSSAARNRKQATTNGKEPAANITTTDSTNTHTRPSSTQSPWHHAPSPLLHAYRTAHRLRTPAAYANPHAHHILEHGIGRYSPTMARPVAQRRTSKATLALAVRKHFNSLPANETDTWVNTLYKARTSEKSLRLKFPVTSVVKPR</sequence>
<feature type="region of interest" description="Disordered" evidence="1">
    <location>
        <begin position="1"/>
        <end position="65"/>
    </location>
</feature>
<evidence type="ECO:0000256" key="1">
    <source>
        <dbReference type="SAM" id="MobiDB-lite"/>
    </source>
</evidence>
<proteinExistence type="predicted"/>
<keyword evidence="3" id="KW-1185">Reference proteome</keyword>
<accession>A0A6A6U1U7</accession>
<feature type="compositionally biased region" description="Basic and acidic residues" evidence="1">
    <location>
        <begin position="1"/>
        <end position="11"/>
    </location>
</feature>
<evidence type="ECO:0008006" key="4">
    <source>
        <dbReference type="Google" id="ProtNLM"/>
    </source>
</evidence>
<dbReference type="AlphaFoldDB" id="A0A6A6U1U7"/>
<feature type="compositionally biased region" description="Low complexity" evidence="1">
    <location>
        <begin position="40"/>
        <end position="49"/>
    </location>
</feature>
<dbReference type="Proteomes" id="UP000799302">
    <property type="component" value="Unassembled WGS sequence"/>
</dbReference>
<dbReference type="OrthoDB" id="510958at2759"/>
<organism evidence="2 3">
    <name type="scientific">Microthyrium microscopicum</name>
    <dbReference type="NCBI Taxonomy" id="703497"/>
    <lineage>
        <taxon>Eukaryota</taxon>
        <taxon>Fungi</taxon>
        <taxon>Dikarya</taxon>
        <taxon>Ascomycota</taxon>
        <taxon>Pezizomycotina</taxon>
        <taxon>Dothideomycetes</taxon>
        <taxon>Dothideomycetes incertae sedis</taxon>
        <taxon>Microthyriales</taxon>
        <taxon>Microthyriaceae</taxon>
        <taxon>Microthyrium</taxon>
    </lineage>
</organism>
<evidence type="ECO:0000313" key="2">
    <source>
        <dbReference type="EMBL" id="KAF2665571.1"/>
    </source>
</evidence>
<protein>
    <recommendedName>
        <fullName evidence="4">Histone deacetylase complex subunit SAP30 Sin3 binding domain-containing protein</fullName>
    </recommendedName>
</protein>
<dbReference type="EMBL" id="MU004240">
    <property type="protein sequence ID" value="KAF2665571.1"/>
    <property type="molecule type" value="Genomic_DNA"/>
</dbReference>
<dbReference type="Gene3D" id="6.10.160.20">
    <property type="match status" value="1"/>
</dbReference>